<keyword evidence="4" id="KW-0175">Coiled coil</keyword>
<sequence>MNLNNLKISTRLGLCFFMILLLAFIATGFAQWRLALTASETKLMMELPLAKERMISDWYRYIQVGVRRTAAIARSSDPSLTAFFAEDAAATMKGATEMRDKIEPLLTTDEEKRLFSDITEQRKIYTAAREDILRAKNSGQAEEANRIIEQVFMPAAKKYQELVQQLLEAQRGYLNHLANAVQDNYQSAKSTILALSLAALVCGMICAWLLSRSITRELGGEPSYAADIARHIAAGDLATEIKIESSDHSSLLNAMKHMRDSLADIVSQVRAGTETIASASNQIAAGNMDLSARTEAEASALEETAASMEELNATVRQNADNARQANQFAASASEVAAKGGAVVSEVVSTMHGINSSASKITEIIGVIDGIAFQTNILALNAAVEAARAGEQGRGFAVVATEVRNLAQRSAAAAKEIKVLIGDSLDQVQTGSKLVEQAGATMRDIVDSVGQVAAIMQDITNASQEQSLGIAQVNQAITQMDDTTQQNSALVEEAATASVSLQDQAQNLAQMVSVFKLADQKAQTHVRPVSVKSRQIAVSGNMSTPLQKQKQQRINAAY</sequence>
<proteinExistence type="inferred from homology"/>
<evidence type="ECO:0000256" key="1">
    <source>
        <dbReference type="ARBA" id="ARBA00022481"/>
    </source>
</evidence>
<dbReference type="RefSeq" id="WP_212679216.1">
    <property type="nucleotide sequence ID" value="NZ_JAGSPK010000003.1"/>
</dbReference>
<evidence type="ECO:0000313" key="7">
    <source>
        <dbReference type="Proteomes" id="UP000682982"/>
    </source>
</evidence>
<dbReference type="PROSITE" id="PS50111">
    <property type="entry name" value="CHEMOTAXIS_TRANSDUC_2"/>
    <property type="match status" value="1"/>
</dbReference>
<dbReference type="Gene3D" id="1.10.287.950">
    <property type="entry name" value="Methyl-accepting chemotaxis protein"/>
    <property type="match status" value="1"/>
</dbReference>
<dbReference type="InterPro" id="IPR047347">
    <property type="entry name" value="YvaQ-like_sensor"/>
</dbReference>
<dbReference type="EMBL" id="JAGSPK010000003">
    <property type="protein sequence ID" value="MBR7793260.1"/>
    <property type="molecule type" value="Genomic_DNA"/>
</dbReference>
<name>A0ABS5H3E6_9BURK</name>
<dbReference type="CDD" id="cd11386">
    <property type="entry name" value="MCP_signal"/>
    <property type="match status" value="1"/>
</dbReference>
<evidence type="ECO:0000256" key="4">
    <source>
        <dbReference type="SAM" id="Coils"/>
    </source>
</evidence>
<keyword evidence="7" id="KW-1185">Reference proteome</keyword>
<dbReference type="InterPro" id="IPR051310">
    <property type="entry name" value="MCP_chemotaxis"/>
</dbReference>
<dbReference type="SMART" id="SM00283">
    <property type="entry name" value="MA"/>
    <property type="match status" value="1"/>
</dbReference>
<evidence type="ECO:0000259" key="5">
    <source>
        <dbReference type="PROSITE" id="PS50111"/>
    </source>
</evidence>
<keyword evidence="1" id="KW-0488">Methylation</keyword>
<gene>
    <name evidence="6" type="ORF">KDM87_11670</name>
</gene>
<accession>A0ABS5H3E6</accession>
<evidence type="ECO:0000313" key="6">
    <source>
        <dbReference type="EMBL" id="MBR7793260.1"/>
    </source>
</evidence>
<feature type="domain" description="Methyl-accepting transducer" evidence="5">
    <location>
        <begin position="272"/>
        <end position="501"/>
    </location>
</feature>
<evidence type="ECO:0000256" key="3">
    <source>
        <dbReference type="PROSITE-ProRule" id="PRU00284"/>
    </source>
</evidence>
<organism evidence="6 7">
    <name type="scientific">Undibacterium rivi</name>
    <dbReference type="NCBI Taxonomy" id="2828729"/>
    <lineage>
        <taxon>Bacteria</taxon>
        <taxon>Pseudomonadati</taxon>
        <taxon>Pseudomonadota</taxon>
        <taxon>Betaproteobacteria</taxon>
        <taxon>Burkholderiales</taxon>
        <taxon>Oxalobacteraceae</taxon>
        <taxon>Undibacterium</taxon>
    </lineage>
</organism>
<evidence type="ECO:0000256" key="2">
    <source>
        <dbReference type="ARBA" id="ARBA00029447"/>
    </source>
</evidence>
<keyword evidence="3" id="KW-0807">Transducer</keyword>
<feature type="coiled-coil region" evidence="4">
    <location>
        <begin position="291"/>
        <end position="325"/>
    </location>
</feature>
<dbReference type="InterPro" id="IPR004089">
    <property type="entry name" value="MCPsignal_dom"/>
</dbReference>
<dbReference type="Proteomes" id="UP000682982">
    <property type="component" value="Unassembled WGS sequence"/>
</dbReference>
<dbReference type="PRINTS" id="PR00260">
    <property type="entry name" value="CHEMTRNSDUCR"/>
</dbReference>
<dbReference type="InterPro" id="IPR004090">
    <property type="entry name" value="Chemotax_Me-accpt_rcpt"/>
</dbReference>
<dbReference type="PANTHER" id="PTHR43531:SF14">
    <property type="entry name" value="METHYL-ACCEPTING CHEMOTAXIS PROTEIN I-RELATED"/>
    <property type="match status" value="1"/>
</dbReference>
<dbReference type="InterPro" id="IPR024478">
    <property type="entry name" value="HlyB_4HB_MCP"/>
</dbReference>
<dbReference type="Pfam" id="PF00015">
    <property type="entry name" value="MCPsignal"/>
    <property type="match status" value="1"/>
</dbReference>
<dbReference type="CDD" id="cd19411">
    <property type="entry name" value="MCP2201-like_sensor"/>
    <property type="match status" value="1"/>
</dbReference>
<dbReference type="PANTHER" id="PTHR43531">
    <property type="entry name" value="PROTEIN ICFG"/>
    <property type="match status" value="1"/>
</dbReference>
<comment type="caution">
    <text evidence="6">The sequence shown here is derived from an EMBL/GenBank/DDBJ whole genome shotgun (WGS) entry which is preliminary data.</text>
</comment>
<reference evidence="6 7" key="1">
    <citation type="submission" date="2021-04" db="EMBL/GenBank/DDBJ databases">
        <title>novel species isolated from subtropical streams in China.</title>
        <authorList>
            <person name="Lu H."/>
        </authorList>
    </citation>
    <scope>NUCLEOTIDE SEQUENCE [LARGE SCALE GENOMIC DNA]</scope>
    <source>
        <strain evidence="6 7">FT147W</strain>
    </source>
</reference>
<comment type="similarity">
    <text evidence="2">Belongs to the methyl-accepting chemotaxis (MCP) protein family.</text>
</comment>
<protein>
    <submittedName>
        <fullName evidence="6">MCP four helix bundle domain-containing protein</fullName>
    </submittedName>
</protein>
<dbReference type="Pfam" id="PF12729">
    <property type="entry name" value="4HB_MCP_1"/>
    <property type="match status" value="1"/>
</dbReference>
<dbReference type="SUPFAM" id="SSF58104">
    <property type="entry name" value="Methyl-accepting chemotaxis protein (MCP) signaling domain"/>
    <property type="match status" value="1"/>
</dbReference>